<dbReference type="InterPro" id="IPR002328">
    <property type="entry name" value="ADH_Zn_CS"/>
</dbReference>
<dbReference type="GO" id="GO:0008270">
    <property type="term" value="F:zinc ion binding"/>
    <property type="evidence" value="ECO:0007669"/>
    <property type="project" value="InterPro"/>
</dbReference>
<keyword evidence="3 7" id="KW-0479">Metal-binding</keyword>
<dbReference type="InterPro" id="IPR013154">
    <property type="entry name" value="ADH-like_N"/>
</dbReference>
<sequence length="365" mass="39336">MSQVDIPIKQTAALVLKQGGPVVFDDDYPVPRPGTDEVLVKVLYTGVCQSDLHTKAGTATGADGQPITNIKLPHVGGHEGVGRVVGFGPNVSPRDDLQLGTLVGIRFASRVCHQCEYCTSGREQHCTNATNHLHHEDGSFQQYCVLDTKYLTLLPQDVDPKVVGPTLCAGVTAYKARRHQAVVNARLKEGEWLTVIGAGGGLGHFAVQYGLCLGAKVLGVDAGDDKRRFVEDLGARFLDFSKCKDLAQEVLKITGGGTHATVVTSGHPRAFRRLADMTRVGGSLCMVGIPPGEVHLDIPIATIVIKGLRIQGNLVGSLKETLEAVELVRDGKVKPRVQIRPFRELPEVYHMLEKGDIPGRIVLEV</sequence>
<reference evidence="9 10" key="1">
    <citation type="submission" date="2015-01" db="EMBL/GenBank/DDBJ databases">
        <title>The Genome Sequence of Exophiala spinifera CBS89968.</title>
        <authorList>
            <consortium name="The Broad Institute Genomics Platform"/>
            <person name="Cuomo C."/>
            <person name="de Hoog S."/>
            <person name="Gorbushina A."/>
            <person name="Stielow B."/>
            <person name="Teixiera M."/>
            <person name="Abouelleil A."/>
            <person name="Chapman S.B."/>
            <person name="Priest M."/>
            <person name="Young S.K."/>
            <person name="Wortman J."/>
            <person name="Nusbaum C."/>
            <person name="Birren B."/>
        </authorList>
    </citation>
    <scope>NUCLEOTIDE SEQUENCE [LARGE SCALE GENOMIC DNA]</scope>
    <source>
        <strain evidence="9 10">CBS 89968</strain>
    </source>
</reference>
<dbReference type="RefSeq" id="XP_016235244.1">
    <property type="nucleotide sequence ID" value="XM_016382142.1"/>
</dbReference>
<evidence type="ECO:0000256" key="4">
    <source>
        <dbReference type="ARBA" id="ARBA00022833"/>
    </source>
</evidence>
<evidence type="ECO:0000313" key="10">
    <source>
        <dbReference type="Proteomes" id="UP000053328"/>
    </source>
</evidence>
<dbReference type="InterPro" id="IPR011032">
    <property type="entry name" value="GroES-like_sf"/>
</dbReference>
<name>A0A0D2B836_9EURO</name>
<feature type="domain" description="Enoyl reductase (ER)" evidence="8">
    <location>
        <begin position="19"/>
        <end position="363"/>
    </location>
</feature>
<keyword evidence="10" id="KW-1185">Reference proteome</keyword>
<evidence type="ECO:0000259" key="8">
    <source>
        <dbReference type="SMART" id="SM00829"/>
    </source>
</evidence>
<protein>
    <recommendedName>
        <fullName evidence="8">Enoyl reductase (ER) domain-containing protein</fullName>
    </recommendedName>
</protein>
<dbReference type="Gene3D" id="3.90.180.10">
    <property type="entry name" value="Medium-chain alcohol dehydrogenases, catalytic domain"/>
    <property type="match status" value="1"/>
</dbReference>
<dbReference type="STRING" id="91928.A0A0D2B836"/>
<dbReference type="VEuPathDB" id="FungiDB:PV08_07815"/>
<evidence type="ECO:0000313" key="9">
    <source>
        <dbReference type="EMBL" id="KIW15028.1"/>
    </source>
</evidence>
<evidence type="ECO:0000256" key="5">
    <source>
        <dbReference type="ARBA" id="ARBA00023002"/>
    </source>
</evidence>
<dbReference type="SUPFAM" id="SSF51735">
    <property type="entry name" value="NAD(P)-binding Rossmann-fold domains"/>
    <property type="match status" value="1"/>
</dbReference>
<keyword evidence="4 7" id="KW-0862">Zinc</keyword>
<dbReference type="InterPro" id="IPR020843">
    <property type="entry name" value="ER"/>
</dbReference>
<dbReference type="Gene3D" id="3.40.50.720">
    <property type="entry name" value="NAD(P)-binding Rossmann-like Domain"/>
    <property type="match status" value="1"/>
</dbReference>
<evidence type="ECO:0000256" key="7">
    <source>
        <dbReference type="RuleBase" id="RU361277"/>
    </source>
</evidence>
<dbReference type="InterPro" id="IPR036291">
    <property type="entry name" value="NAD(P)-bd_dom_sf"/>
</dbReference>
<evidence type="ECO:0000256" key="3">
    <source>
        <dbReference type="ARBA" id="ARBA00022723"/>
    </source>
</evidence>
<comment type="cofactor">
    <cofactor evidence="1 7">
        <name>Zn(2+)</name>
        <dbReference type="ChEBI" id="CHEBI:29105"/>
    </cofactor>
</comment>
<proteinExistence type="inferred from homology"/>
<keyword evidence="5" id="KW-0560">Oxidoreductase</keyword>
<dbReference type="SUPFAM" id="SSF50129">
    <property type="entry name" value="GroES-like"/>
    <property type="match status" value="1"/>
</dbReference>
<dbReference type="Pfam" id="PF08240">
    <property type="entry name" value="ADH_N"/>
    <property type="match status" value="1"/>
</dbReference>
<dbReference type="AlphaFoldDB" id="A0A0D2B836"/>
<dbReference type="PANTHER" id="PTHR42940:SF6">
    <property type="entry name" value="DEHYDROGENASE, PUTATIVE (AFU_ORTHOLOGUE AFUA_2G04590)-RELATED"/>
    <property type="match status" value="1"/>
</dbReference>
<dbReference type="OrthoDB" id="1879366at2759"/>
<evidence type="ECO:0000256" key="6">
    <source>
        <dbReference type="ARBA" id="ARBA00023027"/>
    </source>
</evidence>
<dbReference type="FunFam" id="3.40.50.720:FF:000039">
    <property type="entry name" value="Alcohol dehydrogenase AdhP"/>
    <property type="match status" value="1"/>
</dbReference>
<keyword evidence="6" id="KW-0520">NAD</keyword>
<dbReference type="Proteomes" id="UP000053328">
    <property type="component" value="Unassembled WGS sequence"/>
</dbReference>
<dbReference type="GO" id="GO:0005737">
    <property type="term" value="C:cytoplasm"/>
    <property type="evidence" value="ECO:0007669"/>
    <property type="project" value="TreeGrafter"/>
</dbReference>
<comment type="similarity">
    <text evidence="2 7">Belongs to the zinc-containing alcohol dehydrogenase family.</text>
</comment>
<dbReference type="HOGENOM" id="CLU_026673_20_1_1"/>
<dbReference type="PANTHER" id="PTHR42940">
    <property type="entry name" value="ALCOHOL DEHYDROGENASE 1-RELATED"/>
    <property type="match status" value="1"/>
</dbReference>
<dbReference type="GO" id="GO:0004022">
    <property type="term" value="F:alcohol dehydrogenase (NAD+) activity"/>
    <property type="evidence" value="ECO:0007669"/>
    <property type="project" value="TreeGrafter"/>
</dbReference>
<dbReference type="GeneID" id="27334898"/>
<dbReference type="EMBL" id="KN847496">
    <property type="protein sequence ID" value="KIW15028.1"/>
    <property type="molecule type" value="Genomic_DNA"/>
</dbReference>
<dbReference type="SMART" id="SM00829">
    <property type="entry name" value="PKS_ER"/>
    <property type="match status" value="1"/>
</dbReference>
<dbReference type="InterPro" id="IPR013149">
    <property type="entry name" value="ADH-like_C"/>
</dbReference>
<evidence type="ECO:0000256" key="2">
    <source>
        <dbReference type="ARBA" id="ARBA00008072"/>
    </source>
</evidence>
<dbReference type="PROSITE" id="PS00059">
    <property type="entry name" value="ADH_ZINC"/>
    <property type="match status" value="1"/>
</dbReference>
<accession>A0A0D2B836</accession>
<dbReference type="CDD" id="cd08297">
    <property type="entry name" value="CAD3"/>
    <property type="match status" value="1"/>
</dbReference>
<dbReference type="Pfam" id="PF00107">
    <property type="entry name" value="ADH_zinc_N"/>
    <property type="match status" value="1"/>
</dbReference>
<gene>
    <name evidence="9" type="ORF">PV08_07815</name>
</gene>
<organism evidence="9 10">
    <name type="scientific">Exophiala spinifera</name>
    <dbReference type="NCBI Taxonomy" id="91928"/>
    <lineage>
        <taxon>Eukaryota</taxon>
        <taxon>Fungi</taxon>
        <taxon>Dikarya</taxon>
        <taxon>Ascomycota</taxon>
        <taxon>Pezizomycotina</taxon>
        <taxon>Eurotiomycetes</taxon>
        <taxon>Chaetothyriomycetidae</taxon>
        <taxon>Chaetothyriales</taxon>
        <taxon>Herpotrichiellaceae</taxon>
        <taxon>Exophiala</taxon>
    </lineage>
</organism>
<evidence type="ECO:0000256" key="1">
    <source>
        <dbReference type="ARBA" id="ARBA00001947"/>
    </source>
</evidence>